<evidence type="ECO:0000256" key="1">
    <source>
        <dbReference type="SAM" id="SignalP"/>
    </source>
</evidence>
<dbReference type="Proteomes" id="UP000245362">
    <property type="component" value="Unassembled WGS sequence"/>
</dbReference>
<evidence type="ECO:0000313" key="3">
    <source>
        <dbReference type="EMBL" id="PWI32313.1"/>
    </source>
</evidence>
<dbReference type="AlphaFoldDB" id="A0A2U3B685"/>
<dbReference type="InterPro" id="IPR025491">
    <property type="entry name" value="DUF4382"/>
</dbReference>
<dbReference type="RefSeq" id="WP_109320834.1">
    <property type="nucleotide sequence ID" value="NZ_QFWT01000010.1"/>
</dbReference>
<feature type="signal peptide" evidence="1">
    <location>
        <begin position="1"/>
        <end position="18"/>
    </location>
</feature>
<feature type="chain" id="PRO_5015426835" description="DUF4382 domain-containing protein" evidence="1">
    <location>
        <begin position="19"/>
        <end position="349"/>
    </location>
</feature>
<keyword evidence="4" id="KW-1185">Reference proteome</keyword>
<evidence type="ECO:0000259" key="2">
    <source>
        <dbReference type="Pfam" id="PF14321"/>
    </source>
</evidence>
<keyword evidence="1" id="KW-0732">Signal</keyword>
<proteinExistence type="predicted"/>
<protein>
    <recommendedName>
        <fullName evidence="2">DUF4382 domain-containing protein</fullName>
    </recommendedName>
</protein>
<dbReference type="EMBL" id="QFWT01000010">
    <property type="protein sequence ID" value="PWI32313.1"/>
    <property type="molecule type" value="Genomic_DNA"/>
</dbReference>
<comment type="caution">
    <text evidence="3">The sequence shown here is derived from an EMBL/GenBank/DDBJ whole genome shotgun (WGS) entry which is preliminary data.</text>
</comment>
<dbReference type="OrthoDB" id="7062064at2"/>
<name>A0A2U3B685_9VIBR</name>
<dbReference type="Pfam" id="PF14321">
    <property type="entry name" value="DUF4382"/>
    <property type="match status" value="1"/>
</dbReference>
<organism evidence="3 4">
    <name type="scientific">Vibrio albus</name>
    <dbReference type="NCBI Taxonomy" id="2200953"/>
    <lineage>
        <taxon>Bacteria</taxon>
        <taxon>Pseudomonadati</taxon>
        <taxon>Pseudomonadota</taxon>
        <taxon>Gammaproteobacteria</taxon>
        <taxon>Vibrionales</taxon>
        <taxon>Vibrionaceae</taxon>
        <taxon>Vibrio</taxon>
    </lineage>
</organism>
<reference evidence="3 4" key="1">
    <citation type="submission" date="2018-05" db="EMBL/GenBank/DDBJ databases">
        <title>Vibrio limimaris sp. nov., isolated from marine sediment.</title>
        <authorList>
            <person name="Li C.-M."/>
        </authorList>
    </citation>
    <scope>NUCLEOTIDE SEQUENCE [LARGE SCALE GENOMIC DNA]</scope>
    <source>
        <strain evidence="3 4">E4404</strain>
    </source>
</reference>
<sequence>MRSSIVFPSLSILALALSGCGGGDSDSSSAMVSFSVADAPVDDVKAVWVTLESVTLTDTSDDTNSHTLVINNSDGDPEPLLINLKDYQDGAKKLIISDAEVALGDYNLTLNTYGCPQSANGTGSTNDCWVVENDDTIYPLKTPSNKLKLGSFSVSQEGTQAYTIDFNLRSALVNNGGGDNYNLKPHGITIVDNFTLGKISATVTDTLFNLADDTCTAGTGNALYLYQGWHSTSGILDVTLGDEFDPDVDTDIAEDVLMPYASKLVTTASESTPEGDVPVEYVFANLPEGNYTLAFSCSDAGYAQNGDPSNGDSAEYYDQITIANPTEQWVELSVSYDQTAAHAFDVSAL</sequence>
<gene>
    <name evidence="3" type="ORF">DI392_16720</name>
</gene>
<evidence type="ECO:0000313" key="4">
    <source>
        <dbReference type="Proteomes" id="UP000245362"/>
    </source>
</evidence>
<feature type="domain" description="DUF4382" evidence="2">
    <location>
        <begin position="30"/>
        <end position="185"/>
    </location>
</feature>
<accession>A0A2U3B685</accession>
<dbReference type="PROSITE" id="PS51257">
    <property type="entry name" value="PROKAR_LIPOPROTEIN"/>
    <property type="match status" value="1"/>
</dbReference>